<reference evidence="2 3" key="2">
    <citation type="submission" date="2017-10" db="EMBL/GenBank/DDBJ databases">
        <title>Extensive intraspecific genome diversity in a model arbuscular mycorrhizal fungus.</title>
        <authorList>
            <person name="Chen E.C.H."/>
            <person name="Morin E."/>
            <person name="Baudet D."/>
            <person name="Noel J."/>
            <person name="Ndikumana S."/>
            <person name="Charron P."/>
            <person name="St-Onge C."/>
            <person name="Giorgi J."/>
            <person name="Grigoriev I.V."/>
            <person name="Roux C."/>
            <person name="Martin F.M."/>
            <person name="Corradi N."/>
        </authorList>
    </citation>
    <scope>NUCLEOTIDE SEQUENCE [LARGE SCALE GENOMIC DNA]</scope>
    <source>
        <strain evidence="2 3">C2</strain>
    </source>
</reference>
<dbReference type="Proteomes" id="UP000233469">
    <property type="component" value="Unassembled WGS sequence"/>
</dbReference>
<feature type="signal peptide" evidence="1">
    <location>
        <begin position="1"/>
        <end position="24"/>
    </location>
</feature>
<name>A0A2N1M9X9_9GLOM</name>
<keyword evidence="1" id="KW-0732">Signal</keyword>
<dbReference type="VEuPathDB" id="FungiDB:FUN_009308"/>
<evidence type="ECO:0000256" key="1">
    <source>
        <dbReference type="SAM" id="SignalP"/>
    </source>
</evidence>
<evidence type="ECO:0000313" key="3">
    <source>
        <dbReference type="Proteomes" id="UP000233469"/>
    </source>
</evidence>
<dbReference type="EMBL" id="LLXL01003606">
    <property type="protein sequence ID" value="PKK58429.1"/>
    <property type="molecule type" value="Genomic_DNA"/>
</dbReference>
<dbReference type="AlphaFoldDB" id="A0A2N1M9X9"/>
<feature type="chain" id="PRO_5014845603" evidence="1">
    <location>
        <begin position="25"/>
        <end position="115"/>
    </location>
</feature>
<sequence length="115" mass="12350">MYAVKRNIYFLIILIILRLTPTFQQVDCGDGTNCPAGTTCCGPICCNRGFKCCNEGINLGNELCCPISANCCARRSDGSEICCGGNTPACCITGGDFKNCNDPFAFTNEPHCDPF</sequence>
<gene>
    <name evidence="2" type="ORF">RhiirC2_796313</name>
</gene>
<accession>A0A2N1M9X9</accession>
<proteinExistence type="predicted"/>
<reference evidence="2 3" key="1">
    <citation type="submission" date="2016-04" db="EMBL/GenBank/DDBJ databases">
        <title>Genome analyses suggest a sexual origin of heterokaryosis in a supposedly ancient asexual fungus.</title>
        <authorList>
            <person name="Ropars J."/>
            <person name="Sedzielewska K."/>
            <person name="Noel J."/>
            <person name="Charron P."/>
            <person name="Farinelli L."/>
            <person name="Marton T."/>
            <person name="Kruger M."/>
            <person name="Pelin A."/>
            <person name="Brachmann A."/>
            <person name="Corradi N."/>
        </authorList>
    </citation>
    <scope>NUCLEOTIDE SEQUENCE [LARGE SCALE GENOMIC DNA]</scope>
    <source>
        <strain evidence="2 3">C2</strain>
    </source>
</reference>
<organism evidence="2 3">
    <name type="scientific">Rhizophagus irregularis</name>
    <dbReference type="NCBI Taxonomy" id="588596"/>
    <lineage>
        <taxon>Eukaryota</taxon>
        <taxon>Fungi</taxon>
        <taxon>Fungi incertae sedis</taxon>
        <taxon>Mucoromycota</taxon>
        <taxon>Glomeromycotina</taxon>
        <taxon>Glomeromycetes</taxon>
        <taxon>Glomerales</taxon>
        <taxon>Glomeraceae</taxon>
        <taxon>Rhizophagus</taxon>
    </lineage>
</organism>
<comment type="caution">
    <text evidence="2">The sequence shown here is derived from an EMBL/GenBank/DDBJ whole genome shotgun (WGS) entry which is preliminary data.</text>
</comment>
<evidence type="ECO:0000313" key="2">
    <source>
        <dbReference type="EMBL" id="PKK58429.1"/>
    </source>
</evidence>
<protein>
    <submittedName>
        <fullName evidence="2">Uncharacterized protein</fullName>
    </submittedName>
</protein>